<evidence type="ECO:0000313" key="3">
    <source>
        <dbReference type="EMBL" id="PLW47689.1"/>
    </source>
</evidence>
<name>A0A2N5T2G3_9BASI</name>
<evidence type="ECO:0000313" key="2">
    <source>
        <dbReference type="EMBL" id="PLW19683.1"/>
    </source>
</evidence>
<evidence type="ECO:0000313" key="5">
    <source>
        <dbReference type="Proteomes" id="UP000235388"/>
    </source>
</evidence>
<dbReference type="Proteomes" id="UP000235392">
    <property type="component" value="Unassembled WGS sequence"/>
</dbReference>
<sequence length="74" mass="7965">MSLSSSPVSSLGFNLISWSSDSCDSIDLVQRLRGVQQLDDPTMVAGLIPMYQYPPSAFGVTTSNKVNNSVCTSY</sequence>
<accession>A0A2N5T2G3</accession>
<dbReference type="EMBL" id="PGCJ01000809">
    <property type="protein sequence ID" value="PLW19683.1"/>
    <property type="molecule type" value="Genomic_DNA"/>
</dbReference>
<dbReference type="AlphaFoldDB" id="A0A2N5T2G3"/>
<evidence type="ECO:0000313" key="1">
    <source>
        <dbReference type="EMBL" id="PLW12570.1"/>
    </source>
</evidence>
<dbReference type="EMBL" id="PGCJ01000020">
    <property type="protein sequence ID" value="PLW56481.1"/>
    <property type="molecule type" value="Genomic_DNA"/>
</dbReference>
<keyword evidence="5" id="KW-1185">Reference proteome</keyword>
<evidence type="ECO:0000313" key="4">
    <source>
        <dbReference type="EMBL" id="PLW56481.1"/>
    </source>
</evidence>
<proteinExistence type="predicted"/>
<evidence type="ECO:0000313" key="6">
    <source>
        <dbReference type="Proteomes" id="UP000235392"/>
    </source>
</evidence>
<dbReference type="EMBL" id="PGCI01000880">
    <property type="protein sequence ID" value="PLW12570.1"/>
    <property type="molecule type" value="Genomic_DNA"/>
</dbReference>
<gene>
    <name evidence="4" type="ORF">PCANC_04827</name>
    <name evidence="2" type="ORF">PCANC_08922</name>
    <name evidence="3" type="ORF">PCASD_04094</name>
    <name evidence="1" type="ORF">PCASD_16862</name>
</gene>
<protein>
    <submittedName>
        <fullName evidence="2">Uncharacterized protein</fullName>
    </submittedName>
</protein>
<reference evidence="5 6" key="1">
    <citation type="submission" date="2017-11" db="EMBL/GenBank/DDBJ databases">
        <title>De novo assembly and phasing of dikaryotic genomes from two isolates of Puccinia coronata f. sp. avenae, the causal agent of oat crown rust.</title>
        <authorList>
            <person name="Miller M.E."/>
            <person name="Zhang Y."/>
            <person name="Omidvar V."/>
            <person name="Sperschneider J."/>
            <person name="Schwessinger B."/>
            <person name="Raley C."/>
            <person name="Palmer J.M."/>
            <person name="Garnica D."/>
            <person name="Upadhyaya N."/>
            <person name="Rathjen J."/>
            <person name="Taylor J.M."/>
            <person name="Park R.F."/>
            <person name="Dodds P.N."/>
            <person name="Hirsch C.D."/>
            <person name="Kianian S.F."/>
            <person name="Figueroa M."/>
        </authorList>
    </citation>
    <scope>NUCLEOTIDE SEQUENCE [LARGE SCALE GENOMIC DNA]</scope>
    <source>
        <strain evidence="2">12NC29</strain>
        <strain evidence="1">12SD80</strain>
    </source>
</reference>
<dbReference type="Proteomes" id="UP000235388">
    <property type="component" value="Unassembled WGS sequence"/>
</dbReference>
<dbReference type="EMBL" id="PGCI01000029">
    <property type="protein sequence ID" value="PLW47689.1"/>
    <property type="molecule type" value="Genomic_DNA"/>
</dbReference>
<organism evidence="2 5">
    <name type="scientific">Puccinia coronata f. sp. avenae</name>
    <dbReference type="NCBI Taxonomy" id="200324"/>
    <lineage>
        <taxon>Eukaryota</taxon>
        <taxon>Fungi</taxon>
        <taxon>Dikarya</taxon>
        <taxon>Basidiomycota</taxon>
        <taxon>Pucciniomycotina</taxon>
        <taxon>Pucciniomycetes</taxon>
        <taxon>Pucciniales</taxon>
        <taxon>Pucciniaceae</taxon>
        <taxon>Puccinia</taxon>
    </lineage>
</organism>
<comment type="caution">
    <text evidence="2">The sequence shown here is derived from an EMBL/GenBank/DDBJ whole genome shotgun (WGS) entry which is preliminary data.</text>
</comment>